<name>A0A7X1NI22_9BURK</name>
<proteinExistence type="predicted"/>
<evidence type="ECO:0000313" key="1">
    <source>
        <dbReference type="EMBL" id="MPW21826.1"/>
    </source>
</evidence>
<keyword evidence="2" id="KW-1185">Reference proteome</keyword>
<organism evidence="1 2">
    <name type="scientific">Paraburkholderia franconis</name>
    <dbReference type="NCBI Taxonomy" id="2654983"/>
    <lineage>
        <taxon>Bacteria</taxon>
        <taxon>Pseudomonadati</taxon>
        <taxon>Pseudomonadota</taxon>
        <taxon>Betaproteobacteria</taxon>
        <taxon>Burkholderiales</taxon>
        <taxon>Burkholderiaceae</taxon>
        <taxon>Paraburkholderia</taxon>
    </lineage>
</organism>
<evidence type="ECO:0008006" key="3">
    <source>
        <dbReference type="Google" id="ProtNLM"/>
    </source>
</evidence>
<gene>
    <name evidence="1" type="ORF">GCT13_34385</name>
</gene>
<dbReference type="Proteomes" id="UP000484381">
    <property type="component" value="Unassembled WGS sequence"/>
</dbReference>
<evidence type="ECO:0000313" key="2">
    <source>
        <dbReference type="Proteomes" id="UP000484381"/>
    </source>
</evidence>
<reference evidence="1 2" key="1">
    <citation type="submission" date="2019-10" db="EMBL/GenBank/DDBJ databases">
        <title>Paraburkholderia sp. isolated from nodules of Mimosa pudica from Brazilian Atlantic Forest soils.</title>
        <authorList>
            <person name="Paulitsch F."/>
            <person name="Hungria M."/>
            <person name="Dall'Agnol R."/>
        </authorList>
    </citation>
    <scope>NUCLEOTIDE SEQUENCE [LARGE SCALE GENOMIC DNA]</scope>
    <source>
        <strain evidence="1 2">CNPSo 3157</strain>
    </source>
</reference>
<sequence>MCPIRKTARSIHESAPDETRRIANRVDRLRLRGQTGAHDEFLLAATAQNLRRMAKWLAPPRTGN</sequence>
<accession>A0A7X1NI22</accession>
<comment type="caution">
    <text evidence="1">The sequence shown here is derived from an EMBL/GenBank/DDBJ whole genome shotgun (WGS) entry which is preliminary data.</text>
</comment>
<protein>
    <recommendedName>
        <fullName evidence="3">Transposase DDE domain-containing protein</fullName>
    </recommendedName>
</protein>
<dbReference type="AlphaFoldDB" id="A0A7X1NI22"/>
<dbReference type="EMBL" id="WHNP01000051">
    <property type="protein sequence ID" value="MPW21826.1"/>
    <property type="molecule type" value="Genomic_DNA"/>
</dbReference>